<dbReference type="PANTHER" id="PTHR43377">
    <property type="entry name" value="BILIVERDIN REDUCTASE A"/>
    <property type="match status" value="1"/>
</dbReference>
<organism evidence="3 4">
    <name type="scientific">Desulfobaculum xiamenense</name>
    <dbReference type="NCBI Taxonomy" id="995050"/>
    <lineage>
        <taxon>Bacteria</taxon>
        <taxon>Pseudomonadati</taxon>
        <taxon>Thermodesulfobacteriota</taxon>
        <taxon>Desulfovibrionia</taxon>
        <taxon>Desulfovibrionales</taxon>
        <taxon>Desulfovibrionaceae</taxon>
        <taxon>Desulfobaculum</taxon>
    </lineage>
</organism>
<name>A0A846QRC4_9BACT</name>
<sequence>MSKKTMRVGVIGLGWMGKIHLRVYSEMADVEVVGVMDTDEKTLAEVRERFGVKTYSDLDELLAQPLDAVSVCVPTVYHLPVGLKVMEKDIPLLIEKPLAASAAEGRQLIEKAQEKGLPLMVGHIERFNQAVRRVKELVEGEDVISINIERVGPYPPRIQDVGVIKDLGSHDIDLIRFITGSEYEKVFAVTSSTMGKHEDSALITAQMTNGVLAQINTNWVTPYKSRCISVATKTKYIRANLVTQEVKEYSKFEGYDAHYMVREWPVMFREPVPLELRAFLDALREGHELPITGRDGLYVLETIERVLDAPAAK</sequence>
<evidence type="ECO:0000259" key="2">
    <source>
        <dbReference type="Pfam" id="PF22725"/>
    </source>
</evidence>
<evidence type="ECO:0000313" key="3">
    <source>
        <dbReference type="EMBL" id="NJB67744.1"/>
    </source>
</evidence>
<accession>A0A846QRC4</accession>
<dbReference type="Pfam" id="PF22725">
    <property type="entry name" value="GFO_IDH_MocA_C3"/>
    <property type="match status" value="1"/>
</dbReference>
<dbReference type="InterPro" id="IPR036291">
    <property type="entry name" value="NAD(P)-bd_dom_sf"/>
</dbReference>
<dbReference type="Pfam" id="PF01408">
    <property type="entry name" value="GFO_IDH_MocA"/>
    <property type="match status" value="1"/>
</dbReference>
<feature type="domain" description="Gfo/Idh/MocA-like oxidoreductase N-terminal" evidence="1">
    <location>
        <begin position="6"/>
        <end position="123"/>
    </location>
</feature>
<dbReference type="InterPro" id="IPR051450">
    <property type="entry name" value="Gfo/Idh/MocA_Oxidoreductases"/>
</dbReference>
<dbReference type="EMBL" id="JAATJA010000001">
    <property type="protein sequence ID" value="NJB67744.1"/>
    <property type="molecule type" value="Genomic_DNA"/>
</dbReference>
<dbReference type="AlphaFoldDB" id="A0A846QRC4"/>
<feature type="domain" description="GFO/IDH/MocA-like oxidoreductase" evidence="2">
    <location>
        <begin position="160"/>
        <end position="230"/>
    </location>
</feature>
<dbReference type="Gene3D" id="3.30.360.10">
    <property type="entry name" value="Dihydrodipicolinate Reductase, domain 2"/>
    <property type="match status" value="1"/>
</dbReference>
<dbReference type="Gene3D" id="3.40.50.720">
    <property type="entry name" value="NAD(P)-binding Rossmann-like Domain"/>
    <property type="match status" value="1"/>
</dbReference>
<protein>
    <submittedName>
        <fullName evidence="3">Putative dehydrogenase</fullName>
    </submittedName>
</protein>
<comment type="caution">
    <text evidence="3">The sequence shown here is derived from an EMBL/GenBank/DDBJ whole genome shotgun (WGS) entry which is preliminary data.</text>
</comment>
<dbReference type="SUPFAM" id="SSF55347">
    <property type="entry name" value="Glyceraldehyde-3-phosphate dehydrogenase-like, C-terminal domain"/>
    <property type="match status" value="1"/>
</dbReference>
<reference evidence="3 4" key="1">
    <citation type="submission" date="2020-03" db="EMBL/GenBank/DDBJ databases">
        <title>Genomic Encyclopedia of Type Strains, Phase IV (KMG-IV): sequencing the most valuable type-strain genomes for metagenomic binning, comparative biology and taxonomic classification.</title>
        <authorList>
            <person name="Goeker M."/>
        </authorList>
    </citation>
    <scope>NUCLEOTIDE SEQUENCE [LARGE SCALE GENOMIC DNA]</scope>
    <source>
        <strain evidence="3 4">DSM 24233</strain>
    </source>
</reference>
<dbReference type="PANTHER" id="PTHR43377:SF1">
    <property type="entry name" value="BILIVERDIN REDUCTASE A"/>
    <property type="match status" value="1"/>
</dbReference>
<keyword evidence="4" id="KW-1185">Reference proteome</keyword>
<proteinExistence type="predicted"/>
<dbReference type="SUPFAM" id="SSF51735">
    <property type="entry name" value="NAD(P)-binding Rossmann-fold domains"/>
    <property type="match status" value="1"/>
</dbReference>
<dbReference type="InterPro" id="IPR000683">
    <property type="entry name" value="Gfo/Idh/MocA-like_OxRdtase_N"/>
</dbReference>
<dbReference type="InterPro" id="IPR055170">
    <property type="entry name" value="GFO_IDH_MocA-like_dom"/>
</dbReference>
<evidence type="ECO:0000259" key="1">
    <source>
        <dbReference type="Pfam" id="PF01408"/>
    </source>
</evidence>
<gene>
    <name evidence="3" type="ORF">GGQ74_001384</name>
</gene>
<dbReference type="Proteomes" id="UP000580856">
    <property type="component" value="Unassembled WGS sequence"/>
</dbReference>
<dbReference type="GO" id="GO:0000166">
    <property type="term" value="F:nucleotide binding"/>
    <property type="evidence" value="ECO:0007669"/>
    <property type="project" value="InterPro"/>
</dbReference>
<evidence type="ECO:0000313" key="4">
    <source>
        <dbReference type="Proteomes" id="UP000580856"/>
    </source>
</evidence>
<dbReference type="RefSeq" id="WP_245168137.1">
    <property type="nucleotide sequence ID" value="NZ_JAATJA010000001.1"/>
</dbReference>